<evidence type="ECO:0000259" key="12">
    <source>
        <dbReference type="PROSITE" id="PS52015"/>
    </source>
</evidence>
<dbReference type="Gene3D" id="3.30.1150.10">
    <property type="match status" value="1"/>
</dbReference>
<evidence type="ECO:0000256" key="9">
    <source>
        <dbReference type="ARBA" id="ARBA00023136"/>
    </source>
</evidence>
<evidence type="ECO:0000256" key="8">
    <source>
        <dbReference type="ARBA" id="ARBA00022989"/>
    </source>
</evidence>
<keyword evidence="7" id="KW-0653">Protein transport</keyword>
<gene>
    <name evidence="13" type="ORF">RM533_00855</name>
</gene>
<proteinExistence type="inferred from homology"/>
<dbReference type="InterPro" id="IPR006260">
    <property type="entry name" value="TonB/TolA_C"/>
</dbReference>
<dbReference type="PANTHER" id="PTHR33446">
    <property type="entry name" value="PROTEIN TONB-RELATED"/>
    <property type="match status" value="1"/>
</dbReference>
<evidence type="ECO:0000313" key="13">
    <source>
        <dbReference type="EMBL" id="MDT0574727.1"/>
    </source>
</evidence>
<feature type="compositionally biased region" description="Pro residues" evidence="10">
    <location>
        <begin position="109"/>
        <end position="132"/>
    </location>
</feature>
<evidence type="ECO:0000256" key="11">
    <source>
        <dbReference type="SAM" id="Phobius"/>
    </source>
</evidence>
<evidence type="ECO:0000256" key="7">
    <source>
        <dbReference type="ARBA" id="ARBA00022927"/>
    </source>
</evidence>
<keyword evidence="14" id="KW-1185">Reference proteome</keyword>
<keyword evidence="9 11" id="KW-0472">Membrane</keyword>
<feature type="region of interest" description="Disordered" evidence="10">
    <location>
        <begin position="1"/>
        <end position="63"/>
    </location>
</feature>
<dbReference type="PROSITE" id="PS52015">
    <property type="entry name" value="TONB_CTD"/>
    <property type="match status" value="1"/>
</dbReference>
<keyword evidence="6 11" id="KW-0812">Transmembrane</keyword>
<evidence type="ECO:0000256" key="6">
    <source>
        <dbReference type="ARBA" id="ARBA00022692"/>
    </source>
</evidence>
<keyword evidence="4" id="KW-1003">Cell membrane</keyword>
<evidence type="ECO:0000256" key="10">
    <source>
        <dbReference type="SAM" id="MobiDB-lite"/>
    </source>
</evidence>
<evidence type="ECO:0000256" key="2">
    <source>
        <dbReference type="ARBA" id="ARBA00006555"/>
    </source>
</evidence>
<evidence type="ECO:0000256" key="5">
    <source>
        <dbReference type="ARBA" id="ARBA00022519"/>
    </source>
</evidence>
<dbReference type="InterPro" id="IPR037682">
    <property type="entry name" value="TonB_C"/>
</dbReference>
<accession>A0ABU2ZH36</accession>
<feature type="region of interest" description="Disordered" evidence="10">
    <location>
        <begin position="108"/>
        <end position="132"/>
    </location>
</feature>
<organism evidence="13 14">
    <name type="scientific">Croceicoccus esteveae</name>
    <dbReference type="NCBI Taxonomy" id="3075597"/>
    <lineage>
        <taxon>Bacteria</taxon>
        <taxon>Pseudomonadati</taxon>
        <taxon>Pseudomonadota</taxon>
        <taxon>Alphaproteobacteria</taxon>
        <taxon>Sphingomonadales</taxon>
        <taxon>Erythrobacteraceae</taxon>
        <taxon>Croceicoccus</taxon>
    </lineage>
</organism>
<keyword evidence="8 11" id="KW-1133">Transmembrane helix</keyword>
<evidence type="ECO:0000313" key="14">
    <source>
        <dbReference type="Proteomes" id="UP001259803"/>
    </source>
</evidence>
<feature type="transmembrane region" description="Helical" evidence="11">
    <location>
        <begin position="71"/>
        <end position="91"/>
    </location>
</feature>
<comment type="similarity">
    <text evidence="2">Belongs to the TonB family.</text>
</comment>
<evidence type="ECO:0000256" key="1">
    <source>
        <dbReference type="ARBA" id="ARBA00004383"/>
    </source>
</evidence>
<comment type="subcellular location">
    <subcellularLocation>
        <location evidence="1">Cell inner membrane</location>
        <topology evidence="1">Single-pass membrane protein</topology>
        <orientation evidence="1">Periplasmic side</orientation>
    </subcellularLocation>
</comment>
<keyword evidence="3" id="KW-0813">Transport</keyword>
<dbReference type="InterPro" id="IPR051045">
    <property type="entry name" value="TonB-dependent_transducer"/>
</dbReference>
<evidence type="ECO:0000256" key="3">
    <source>
        <dbReference type="ARBA" id="ARBA00022448"/>
    </source>
</evidence>
<protein>
    <submittedName>
        <fullName evidence="13">Energy transducer TonB</fullName>
    </submittedName>
</protein>
<dbReference type="Proteomes" id="UP001259803">
    <property type="component" value="Unassembled WGS sequence"/>
</dbReference>
<dbReference type="PANTHER" id="PTHR33446:SF2">
    <property type="entry name" value="PROTEIN TONB"/>
    <property type="match status" value="1"/>
</dbReference>
<feature type="domain" description="TonB C-terminal" evidence="12">
    <location>
        <begin position="190"/>
        <end position="281"/>
    </location>
</feature>
<dbReference type="NCBIfam" id="TIGR01352">
    <property type="entry name" value="tonB_Cterm"/>
    <property type="match status" value="1"/>
</dbReference>
<dbReference type="RefSeq" id="WP_311339291.1">
    <property type="nucleotide sequence ID" value="NZ_JAVRHS010000001.1"/>
</dbReference>
<dbReference type="Pfam" id="PF03544">
    <property type="entry name" value="TonB_C"/>
    <property type="match status" value="1"/>
</dbReference>
<reference evidence="13 14" key="1">
    <citation type="submission" date="2023-09" db="EMBL/GenBank/DDBJ databases">
        <authorList>
            <person name="Rey-Velasco X."/>
        </authorList>
    </citation>
    <scope>NUCLEOTIDE SEQUENCE [LARGE SCALE GENOMIC DNA]</scope>
    <source>
        <strain evidence="13 14">F390</strain>
    </source>
</reference>
<name>A0ABU2ZH36_9SPHN</name>
<sequence>MEQGAAGEDGAPGDWRAPVAPGAGSACSQNLESVQAHAPAPQAIRPAKPDDRPRGHQSSGYKASGAGLRSLVLVAAIHAAAIAGLLGMTVAGSPDNLPAPLAAFDITLPPTPSPAPAPPPPEPAKAAPPPAAPVVTHVAAPPRNVVAPQPGPALAPRMASPSTNAVGSDRAVAAPQASAPVPVTPVPVSAPDFAAAQLGNAGPRYPYLSRKAREEGVVLLRVLVTPQGRAARLEVETSSGFDRLDKAALDTVRKWRFLAARQGDKPVEAWVLVPVTFALNG</sequence>
<comment type="caution">
    <text evidence="13">The sequence shown here is derived from an EMBL/GenBank/DDBJ whole genome shotgun (WGS) entry which is preliminary data.</text>
</comment>
<dbReference type="EMBL" id="JAVRHS010000001">
    <property type="protein sequence ID" value="MDT0574727.1"/>
    <property type="molecule type" value="Genomic_DNA"/>
</dbReference>
<dbReference type="SUPFAM" id="SSF74653">
    <property type="entry name" value="TolA/TonB C-terminal domain"/>
    <property type="match status" value="1"/>
</dbReference>
<keyword evidence="5" id="KW-0997">Cell inner membrane</keyword>
<evidence type="ECO:0000256" key="4">
    <source>
        <dbReference type="ARBA" id="ARBA00022475"/>
    </source>
</evidence>